<organism evidence="2 3">
    <name type="scientific">Actinomycetospora termitidis</name>
    <dbReference type="NCBI Taxonomy" id="3053470"/>
    <lineage>
        <taxon>Bacteria</taxon>
        <taxon>Bacillati</taxon>
        <taxon>Actinomycetota</taxon>
        <taxon>Actinomycetes</taxon>
        <taxon>Pseudonocardiales</taxon>
        <taxon>Pseudonocardiaceae</taxon>
        <taxon>Actinomycetospora</taxon>
    </lineage>
</organism>
<dbReference type="RefSeq" id="WP_286051876.1">
    <property type="nucleotide sequence ID" value="NZ_JASVWF010000001.1"/>
</dbReference>
<dbReference type="InterPro" id="IPR046214">
    <property type="entry name" value="DUF6247"/>
</dbReference>
<gene>
    <name evidence="2" type="ORF">QRT03_07385</name>
</gene>
<comment type="caution">
    <text evidence="2">The sequence shown here is derived from an EMBL/GenBank/DDBJ whole genome shotgun (WGS) entry which is preliminary data.</text>
</comment>
<keyword evidence="3" id="KW-1185">Reference proteome</keyword>
<dbReference type="Proteomes" id="UP001231924">
    <property type="component" value="Unassembled WGS sequence"/>
</dbReference>
<dbReference type="EMBL" id="JASVWF010000001">
    <property type="protein sequence ID" value="MDL5155771.1"/>
    <property type="molecule type" value="Genomic_DNA"/>
</dbReference>
<protein>
    <submittedName>
        <fullName evidence="2">DUF6247 family protein</fullName>
    </submittedName>
</protein>
<evidence type="ECO:0000313" key="3">
    <source>
        <dbReference type="Proteomes" id="UP001231924"/>
    </source>
</evidence>
<proteinExistence type="predicted"/>
<sequence length="108" mass="11968">MAAQEARTSSHARHPLSRGAGPEAVHDALLDEDRAGFRQAFANALDRAKHTLDLTPVFETLEDWRHLAVAQSDPDGWRHAVRRAAELRTGVAPPEDEPVERTRTRSGI</sequence>
<accession>A0ABT7M5P4</accession>
<reference evidence="2 3" key="1">
    <citation type="submission" date="2023-06" db="EMBL/GenBank/DDBJ databases">
        <title>Actinomycetospora Odt1-22.</title>
        <authorList>
            <person name="Supong K."/>
        </authorList>
    </citation>
    <scope>NUCLEOTIDE SEQUENCE [LARGE SCALE GENOMIC DNA]</scope>
    <source>
        <strain evidence="2 3">Odt1-22</strain>
    </source>
</reference>
<feature type="region of interest" description="Disordered" evidence="1">
    <location>
        <begin position="1"/>
        <end position="25"/>
    </location>
</feature>
<dbReference type="Pfam" id="PF19760">
    <property type="entry name" value="DUF6247"/>
    <property type="match status" value="1"/>
</dbReference>
<evidence type="ECO:0000256" key="1">
    <source>
        <dbReference type="SAM" id="MobiDB-lite"/>
    </source>
</evidence>
<name>A0ABT7M5P4_9PSEU</name>
<evidence type="ECO:0000313" key="2">
    <source>
        <dbReference type="EMBL" id="MDL5155771.1"/>
    </source>
</evidence>